<dbReference type="PANTHER" id="PTHR14205">
    <property type="entry name" value="WD-REPEAT PROTEIN"/>
    <property type="match status" value="1"/>
</dbReference>
<keyword evidence="3" id="KW-0677">Repeat</keyword>
<dbReference type="KEGG" id="fcy:FRACYDRAFT_189566"/>
<dbReference type="GO" id="GO:0016567">
    <property type="term" value="P:protein ubiquitination"/>
    <property type="evidence" value="ECO:0007669"/>
    <property type="project" value="TreeGrafter"/>
</dbReference>
<gene>
    <name evidence="6" type="ORF">FRACYDRAFT_189566</name>
</gene>
<dbReference type="PANTHER" id="PTHR14205:SF15">
    <property type="entry name" value="EARP AND GARP COMPLEX-INTERACTING PROTEIN 1"/>
    <property type="match status" value="1"/>
</dbReference>
<proteinExistence type="inferred from homology"/>
<dbReference type="InterPro" id="IPR059104">
    <property type="entry name" value="Beta-prop_EIPR1-like"/>
</dbReference>
<sequence>MSWDPHHADIIAYSTGDTVHLVDWREAPTNESSSSIISENNNSNYLNGYPHHRYGITDLDYNPNKPNIIVTSGKDGLLKFWDLRKTAKQRPILVARGGHRHWTTCVSYNPFHDQLVLSAGSDSLVNLWRMSTISSAPLLTFDDEQQLNNSNNNARHVSRYEHMDSVNAIAWGAADAWIYMSASFDGKVVLNHVPSKEKYKILL</sequence>
<dbReference type="InterPro" id="IPR040323">
    <property type="entry name" value="EIPR1"/>
</dbReference>
<evidence type="ECO:0000256" key="1">
    <source>
        <dbReference type="ARBA" id="ARBA00005672"/>
    </source>
</evidence>
<evidence type="ECO:0000259" key="5">
    <source>
        <dbReference type="Pfam" id="PF23609"/>
    </source>
</evidence>
<dbReference type="InterPro" id="IPR015943">
    <property type="entry name" value="WD40/YVTN_repeat-like_dom_sf"/>
</dbReference>
<dbReference type="SMART" id="SM00320">
    <property type="entry name" value="WD40"/>
    <property type="match status" value="3"/>
</dbReference>
<dbReference type="InParanoid" id="A0A1E7F7A4"/>
<dbReference type="InterPro" id="IPR001680">
    <property type="entry name" value="WD40_rpt"/>
</dbReference>
<dbReference type="Gene3D" id="2.130.10.10">
    <property type="entry name" value="YVTN repeat-like/Quinoprotein amine dehydrogenase"/>
    <property type="match status" value="1"/>
</dbReference>
<name>A0A1E7F7A4_9STRA</name>
<evidence type="ECO:0000313" key="7">
    <source>
        <dbReference type="Proteomes" id="UP000095751"/>
    </source>
</evidence>
<dbReference type="EMBL" id="KV784361">
    <property type="protein sequence ID" value="OEU13994.1"/>
    <property type="molecule type" value="Genomic_DNA"/>
</dbReference>
<protein>
    <submittedName>
        <fullName evidence="6">WD40 repeat-like protein</fullName>
    </submittedName>
</protein>
<evidence type="ECO:0000256" key="2">
    <source>
        <dbReference type="ARBA" id="ARBA00022574"/>
    </source>
</evidence>
<dbReference type="InterPro" id="IPR036322">
    <property type="entry name" value="WD40_repeat_dom_sf"/>
</dbReference>
<dbReference type="Pfam" id="PF23609">
    <property type="entry name" value="Beta-prop_EIPR1"/>
    <property type="match status" value="1"/>
</dbReference>
<keyword evidence="2 4" id="KW-0853">WD repeat</keyword>
<evidence type="ECO:0000256" key="3">
    <source>
        <dbReference type="ARBA" id="ARBA00022737"/>
    </source>
</evidence>
<dbReference type="Proteomes" id="UP000095751">
    <property type="component" value="Unassembled WGS sequence"/>
</dbReference>
<comment type="similarity">
    <text evidence="1">Belongs to the WD repeat EIPR1 family.</text>
</comment>
<feature type="domain" description="EIPR1-like beta-propeller" evidence="5">
    <location>
        <begin position="2"/>
        <end position="128"/>
    </location>
</feature>
<dbReference type="PROSITE" id="PS50294">
    <property type="entry name" value="WD_REPEATS_REGION"/>
    <property type="match status" value="1"/>
</dbReference>
<dbReference type="SUPFAM" id="SSF50978">
    <property type="entry name" value="WD40 repeat-like"/>
    <property type="match status" value="1"/>
</dbReference>
<accession>A0A1E7F7A4</accession>
<evidence type="ECO:0000256" key="4">
    <source>
        <dbReference type="PROSITE-ProRule" id="PRU00221"/>
    </source>
</evidence>
<organism evidence="6 7">
    <name type="scientific">Fragilariopsis cylindrus CCMP1102</name>
    <dbReference type="NCBI Taxonomy" id="635003"/>
    <lineage>
        <taxon>Eukaryota</taxon>
        <taxon>Sar</taxon>
        <taxon>Stramenopiles</taxon>
        <taxon>Ochrophyta</taxon>
        <taxon>Bacillariophyta</taxon>
        <taxon>Bacillariophyceae</taxon>
        <taxon>Bacillariophycidae</taxon>
        <taxon>Bacillariales</taxon>
        <taxon>Bacillariaceae</taxon>
        <taxon>Fragilariopsis</taxon>
    </lineage>
</organism>
<dbReference type="OrthoDB" id="196957at2759"/>
<evidence type="ECO:0000313" key="6">
    <source>
        <dbReference type="EMBL" id="OEU13994.1"/>
    </source>
</evidence>
<feature type="repeat" description="WD" evidence="4">
    <location>
        <begin position="96"/>
        <end position="132"/>
    </location>
</feature>
<dbReference type="PROSITE" id="PS50082">
    <property type="entry name" value="WD_REPEATS_2"/>
    <property type="match status" value="2"/>
</dbReference>
<dbReference type="Pfam" id="PF00400">
    <property type="entry name" value="WD40"/>
    <property type="match status" value="1"/>
</dbReference>
<dbReference type="PROSITE" id="PS00678">
    <property type="entry name" value="WD_REPEATS_1"/>
    <property type="match status" value="1"/>
</dbReference>
<dbReference type="InterPro" id="IPR019775">
    <property type="entry name" value="WD40_repeat_CS"/>
</dbReference>
<reference evidence="6 7" key="1">
    <citation type="submission" date="2016-09" db="EMBL/GenBank/DDBJ databases">
        <title>Extensive genetic diversity and differential bi-allelic expression allows diatom success in the polar Southern Ocean.</title>
        <authorList>
            <consortium name="DOE Joint Genome Institute"/>
            <person name="Mock T."/>
            <person name="Otillar R.P."/>
            <person name="Strauss J."/>
            <person name="Dupont C."/>
            <person name="Frickenhaus S."/>
            <person name="Maumus F."/>
            <person name="Mcmullan M."/>
            <person name="Sanges R."/>
            <person name="Schmutz J."/>
            <person name="Toseland A."/>
            <person name="Valas R."/>
            <person name="Veluchamy A."/>
            <person name="Ward B.J."/>
            <person name="Allen A."/>
            <person name="Barry K."/>
            <person name="Falciatore A."/>
            <person name="Ferrante M."/>
            <person name="Fortunato A.E."/>
            <person name="Gloeckner G."/>
            <person name="Gruber A."/>
            <person name="Hipkin R."/>
            <person name="Janech M."/>
            <person name="Kroth P."/>
            <person name="Leese F."/>
            <person name="Lindquist E."/>
            <person name="Lyon B.R."/>
            <person name="Martin J."/>
            <person name="Mayer C."/>
            <person name="Parker M."/>
            <person name="Quesneville H."/>
            <person name="Raymond J."/>
            <person name="Uhlig C."/>
            <person name="Valentin K.U."/>
            <person name="Worden A.Z."/>
            <person name="Armbrust E.V."/>
            <person name="Bowler C."/>
            <person name="Green B."/>
            <person name="Moulton V."/>
            <person name="Van Oosterhout C."/>
            <person name="Grigoriev I."/>
        </authorList>
    </citation>
    <scope>NUCLEOTIDE SEQUENCE [LARGE SCALE GENOMIC DNA]</scope>
    <source>
        <strain evidence="6 7">CCMP1102</strain>
    </source>
</reference>
<dbReference type="AlphaFoldDB" id="A0A1E7F7A4"/>
<keyword evidence="7" id="KW-1185">Reference proteome</keyword>
<feature type="repeat" description="WD" evidence="4">
    <location>
        <begin position="49"/>
        <end position="91"/>
    </location>
</feature>